<proteinExistence type="predicted"/>
<name>A0ACC6P541_9BURK</name>
<evidence type="ECO:0000313" key="2">
    <source>
        <dbReference type="Proteomes" id="UP001364695"/>
    </source>
</evidence>
<accession>A0ACC6P541</accession>
<gene>
    <name evidence="1" type="ORF">RV045_12995</name>
</gene>
<comment type="caution">
    <text evidence="1">The sequence shown here is derived from an EMBL/GenBank/DDBJ whole genome shotgun (WGS) entry which is preliminary data.</text>
</comment>
<dbReference type="EMBL" id="JAWDIE010000024">
    <property type="protein sequence ID" value="MEJ7139336.1"/>
    <property type="molecule type" value="Genomic_DNA"/>
</dbReference>
<reference evidence="1" key="1">
    <citation type="submission" date="2023-10" db="EMBL/GenBank/DDBJ databases">
        <title>Amphibacter perezi, gen. nov., sp. nov. a novel taxa of the family Comamonadaceae, class Betaproteobacteria isolated from the skin microbiota of Pelophylax perezi from different populations.</title>
        <authorList>
            <person name="Costa S."/>
            <person name="Proenca D.N."/>
            <person name="Lopes I."/>
            <person name="Morais P.V."/>
        </authorList>
    </citation>
    <scope>NUCLEOTIDE SEQUENCE</scope>
    <source>
        <strain evidence="1">SL12-8</strain>
    </source>
</reference>
<keyword evidence="1" id="KW-0675">Receptor</keyword>
<keyword evidence="2" id="KW-1185">Reference proteome</keyword>
<evidence type="ECO:0000313" key="1">
    <source>
        <dbReference type="EMBL" id="MEJ7139336.1"/>
    </source>
</evidence>
<protein>
    <submittedName>
        <fullName evidence="1">TonB-dependent receptor</fullName>
    </submittedName>
</protein>
<dbReference type="Proteomes" id="UP001364695">
    <property type="component" value="Unassembled WGS sequence"/>
</dbReference>
<organism evidence="1 2">
    <name type="scientific">Amphibiibacter pelophylacis</name>
    <dbReference type="NCBI Taxonomy" id="1799477"/>
    <lineage>
        <taxon>Bacteria</taxon>
        <taxon>Pseudomonadati</taxon>
        <taxon>Pseudomonadota</taxon>
        <taxon>Betaproteobacteria</taxon>
        <taxon>Burkholderiales</taxon>
        <taxon>Sphaerotilaceae</taxon>
        <taxon>Amphibiibacter</taxon>
    </lineage>
</organism>
<sequence length="692" mass="76393">MTQTRSRRPRVCGRTGVLGDCALTVLGALFFSATAQASESELLSLSLEDLLNVPISTASTYSQSQASAPANVIVLTAQDIRRYGWKDLADALRTVPGFQATSDRRYQYLGIRGMMPPKDVNSRVLILINGQRVNENIYGSAVLGGAFPLDLALVDRIEIIPGSGSAIYGGNAMFGIVNLITRTGRDFSGGEAEVTLGTHGRKSLRLSGGQASGDTEWVLSASGLHDRGGSYWLRDFRPDSMTPAASDAENWKRLFGQWSQGGWTAQLIHGNRLKHVPTGPDSSITGDPYNRDRDIYTLGQLQYERPLDNGWMTSRLFLGQFDFSNGRRDSFYPMLTEAVLGRRVDKYVDSEASGRWWGGDHRVLYTGFAHHSLLMGVEFQADTRQSFRMRDTLAARGIPIADEESTDATQGKRVGLYAQDEWKISERFSVTLGGRVDRYMAGDSRDATGFSPRLSAVYAYSTAQTFKLIYGTAYRPASPTEVKYNPVRPERVRNLEALWQHRYSPSAQGSLSLYHDVLSHPIEPDPSFDLVAKAGEDPSLNGAPVRVTGLEYSLLYNLPRRIDARLSYTWNRVRQAGQAPDRAPAQALKANLWVPFMERWWFSAEAQAVSASRAGQGTDRVAGHAIANLGLGYTHPGLGLTVQALLANAFDQRYNDPLSRPTSQVVGPENSVTRTQLPQDGRTWSLRLTKTF</sequence>